<evidence type="ECO:0000256" key="3">
    <source>
        <dbReference type="ARBA" id="ARBA00023125"/>
    </source>
</evidence>
<dbReference type="eggNOG" id="COG1309">
    <property type="taxonomic scope" value="Bacteria"/>
</dbReference>
<feature type="DNA-binding region" description="H-T-H motif" evidence="5">
    <location>
        <begin position="47"/>
        <end position="66"/>
    </location>
</feature>
<keyword evidence="1" id="KW-0678">Repressor</keyword>
<keyword evidence="4" id="KW-0804">Transcription</keyword>
<dbReference type="RefSeq" id="WP_036686433.1">
    <property type="nucleotide sequence ID" value="NZ_FYEP01000002.1"/>
</dbReference>
<dbReference type="SUPFAM" id="SSF48498">
    <property type="entry name" value="Tetracyclin repressor-like, C-terminal domain"/>
    <property type="match status" value="1"/>
</dbReference>
<evidence type="ECO:0000256" key="1">
    <source>
        <dbReference type="ARBA" id="ARBA00022491"/>
    </source>
</evidence>
<feature type="domain" description="HTH tetR-type" evidence="6">
    <location>
        <begin position="24"/>
        <end position="84"/>
    </location>
</feature>
<dbReference type="InterPro" id="IPR050109">
    <property type="entry name" value="HTH-type_TetR-like_transc_reg"/>
</dbReference>
<dbReference type="EMBL" id="JNVM01000017">
    <property type="protein sequence ID" value="KEQ24175.1"/>
    <property type="molecule type" value="Genomic_DNA"/>
</dbReference>
<keyword evidence="3 5" id="KW-0238">DNA-binding</keyword>
<protein>
    <recommendedName>
        <fullName evidence="6">HTH tetR-type domain-containing protein</fullName>
    </recommendedName>
</protein>
<comment type="caution">
    <text evidence="7">The sequence shown here is derived from an EMBL/GenBank/DDBJ whole genome shotgun (WGS) entry which is preliminary data.</text>
</comment>
<dbReference type="AlphaFoldDB" id="A0A081P0F2"/>
<dbReference type="Proteomes" id="UP000028123">
    <property type="component" value="Unassembled WGS sequence"/>
</dbReference>
<dbReference type="Gene3D" id="1.10.357.10">
    <property type="entry name" value="Tetracycline Repressor, domain 2"/>
    <property type="match status" value="1"/>
</dbReference>
<dbReference type="InterPro" id="IPR036271">
    <property type="entry name" value="Tet_transcr_reg_TetR-rel_C_sf"/>
</dbReference>
<evidence type="ECO:0000256" key="5">
    <source>
        <dbReference type="PROSITE-ProRule" id="PRU00335"/>
    </source>
</evidence>
<dbReference type="PRINTS" id="PR00400">
    <property type="entry name" value="TETREPRESSOR"/>
</dbReference>
<keyword evidence="2" id="KW-0805">Transcription regulation</keyword>
<evidence type="ECO:0000256" key="2">
    <source>
        <dbReference type="ARBA" id="ARBA00023015"/>
    </source>
</evidence>
<accession>A0A081P0F2</accession>
<dbReference type="Pfam" id="PF02909">
    <property type="entry name" value="TetR_C_1"/>
    <property type="match status" value="1"/>
</dbReference>
<evidence type="ECO:0000313" key="7">
    <source>
        <dbReference type="EMBL" id="KEQ24175.1"/>
    </source>
</evidence>
<evidence type="ECO:0000256" key="4">
    <source>
        <dbReference type="ARBA" id="ARBA00023163"/>
    </source>
</evidence>
<sequence length="238" mass="27480">MARKRISPPDSILGWPEAEAAHVPLDRVRILQTALQVLDEIGLKELSMRKIADKLQVKTASLYYHFKDKEQLMQLLSDKISGEMVWPEASLPWKEQVLQWGIQFRKVLLQHRDAVELFNLTIGVGYQRLTQIEKLYQLFVSAGFADPQIPWIASMLKNYVLGFVAEESRLHAFAGDEDQASFEAMGEQYSRFFRQLPEEQFPNTIRLASHITNTDWEKEFSFGFSVLIEGFSTKLPQE</sequence>
<evidence type="ECO:0000313" key="8">
    <source>
        <dbReference type="Proteomes" id="UP000028123"/>
    </source>
</evidence>
<evidence type="ECO:0000259" key="6">
    <source>
        <dbReference type="PROSITE" id="PS50977"/>
    </source>
</evidence>
<dbReference type="Gene3D" id="1.10.10.60">
    <property type="entry name" value="Homeodomain-like"/>
    <property type="match status" value="1"/>
</dbReference>
<dbReference type="GO" id="GO:0003700">
    <property type="term" value="F:DNA-binding transcription factor activity"/>
    <property type="evidence" value="ECO:0007669"/>
    <property type="project" value="TreeGrafter"/>
</dbReference>
<proteinExistence type="predicted"/>
<dbReference type="InterPro" id="IPR004111">
    <property type="entry name" value="Repressor_TetR_C"/>
</dbReference>
<reference evidence="7 8" key="1">
    <citation type="submission" date="2014-06" db="EMBL/GenBank/DDBJ databases">
        <title>Draft genome sequence of Paenibacillus sp. MSt1.</title>
        <authorList>
            <person name="Aw Y.K."/>
            <person name="Ong K.S."/>
            <person name="Gan H.M."/>
            <person name="Lee S.M."/>
        </authorList>
    </citation>
    <scope>NUCLEOTIDE SEQUENCE [LARGE SCALE GENOMIC DNA]</scope>
    <source>
        <strain evidence="7 8">MSt1</strain>
    </source>
</reference>
<organism evidence="7 8">
    <name type="scientific">Paenibacillus tyrfis</name>
    <dbReference type="NCBI Taxonomy" id="1501230"/>
    <lineage>
        <taxon>Bacteria</taxon>
        <taxon>Bacillati</taxon>
        <taxon>Bacillota</taxon>
        <taxon>Bacilli</taxon>
        <taxon>Bacillales</taxon>
        <taxon>Paenibacillaceae</taxon>
        <taxon>Paenibacillus</taxon>
    </lineage>
</organism>
<dbReference type="PRINTS" id="PR00455">
    <property type="entry name" value="HTHTETR"/>
</dbReference>
<dbReference type="GO" id="GO:0046677">
    <property type="term" value="P:response to antibiotic"/>
    <property type="evidence" value="ECO:0007669"/>
    <property type="project" value="InterPro"/>
</dbReference>
<dbReference type="Pfam" id="PF00440">
    <property type="entry name" value="TetR_N"/>
    <property type="match status" value="1"/>
</dbReference>
<dbReference type="PROSITE" id="PS50977">
    <property type="entry name" value="HTH_TETR_2"/>
    <property type="match status" value="1"/>
</dbReference>
<gene>
    <name evidence="7" type="ORF">ET33_10775</name>
</gene>
<dbReference type="OrthoDB" id="166040at2"/>
<dbReference type="GO" id="GO:0000976">
    <property type="term" value="F:transcription cis-regulatory region binding"/>
    <property type="evidence" value="ECO:0007669"/>
    <property type="project" value="TreeGrafter"/>
</dbReference>
<dbReference type="InterPro" id="IPR001647">
    <property type="entry name" value="HTH_TetR"/>
</dbReference>
<keyword evidence="8" id="KW-1185">Reference proteome</keyword>
<dbReference type="SUPFAM" id="SSF46689">
    <property type="entry name" value="Homeodomain-like"/>
    <property type="match status" value="1"/>
</dbReference>
<dbReference type="InterPro" id="IPR003012">
    <property type="entry name" value="Tet_transcr_reg_TetR"/>
</dbReference>
<dbReference type="PANTHER" id="PTHR30055">
    <property type="entry name" value="HTH-TYPE TRANSCRIPTIONAL REGULATOR RUTR"/>
    <property type="match status" value="1"/>
</dbReference>
<dbReference type="PANTHER" id="PTHR30055:SF151">
    <property type="entry name" value="TRANSCRIPTIONAL REGULATORY PROTEIN"/>
    <property type="match status" value="1"/>
</dbReference>
<name>A0A081P0F2_9BACL</name>
<dbReference type="GO" id="GO:0045892">
    <property type="term" value="P:negative regulation of DNA-templated transcription"/>
    <property type="evidence" value="ECO:0007669"/>
    <property type="project" value="InterPro"/>
</dbReference>
<dbReference type="InterPro" id="IPR009057">
    <property type="entry name" value="Homeodomain-like_sf"/>
</dbReference>